<organism evidence="1">
    <name type="scientific">Candidatus Tisiphia endosymbiont of Sergentomyia squamirostris</name>
    <dbReference type="NCBI Taxonomy" id="3113639"/>
    <lineage>
        <taxon>Bacteria</taxon>
        <taxon>Pseudomonadati</taxon>
        <taxon>Pseudomonadota</taxon>
        <taxon>Alphaproteobacteria</taxon>
        <taxon>Rickettsiales</taxon>
        <taxon>Rickettsiaceae</taxon>
        <taxon>Rickettsieae</taxon>
        <taxon>Candidatus Tisiphia</taxon>
    </lineage>
</organism>
<gene>
    <name evidence="1" type="ORF">DMENIID0002_03680</name>
</gene>
<accession>A0AAT9G7C5</accession>
<protein>
    <submittedName>
        <fullName evidence="1">Uncharacterized protein</fullName>
    </submittedName>
</protein>
<dbReference type="AlphaFoldDB" id="A0AAT9G7C5"/>
<name>A0AAT9G7C5_9RICK</name>
<sequence>MTYFFEIYTVFWTEPEFHQLYNVTIQDQDGKTVGDYAMEYCQESLPLLGLSEL</sequence>
<dbReference type="EMBL" id="AP029170">
    <property type="protein sequence ID" value="BFD45722.1"/>
    <property type="molecule type" value="Genomic_DNA"/>
</dbReference>
<evidence type="ECO:0000313" key="1">
    <source>
        <dbReference type="EMBL" id="BFD45722.1"/>
    </source>
</evidence>
<proteinExistence type="predicted"/>
<reference evidence="1" key="1">
    <citation type="submission" date="2024-01" db="EMBL/GenBank/DDBJ databases">
        <title>Sequencing the genomes of a sandfly, Sergentomyia squamirostris, and its two endosymbionts.</title>
        <authorList>
            <person name="Itokawa K."/>
            <person name="Sanjoba C."/>
        </authorList>
    </citation>
    <scope>NUCLEOTIDE SEQUENCE</scope>
    <source>
        <strain evidence="1">RiSSQ</strain>
    </source>
</reference>